<keyword evidence="2" id="KW-0813">Transport</keyword>
<dbReference type="GO" id="GO:0036228">
    <property type="term" value="P:protein localization to nuclear inner membrane"/>
    <property type="evidence" value="ECO:0007669"/>
    <property type="project" value="TreeGrafter"/>
</dbReference>
<feature type="domain" description="Nucleoporin Nup54 alpha-helical" evidence="4">
    <location>
        <begin position="152"/>
        <end position="277"/>
    </location>
</feature>
<dbReference type="InterPro" id="IPR024864">
    <property type="entry name" value="Nup54/Nup57/Nup44"/>
</dbReference>
<gene>
    <name evidence="5" type="ORF">BESB_004960</name>
</gene>
<comment type="subcellular location">
    <subcellularLocation>
        <location evidence="1">Nucleus</location>
    </subcellularLocation>
</comment>
<dbReference type="OrthoDB" id="347964at2759"/>
<dbReference type="VEuPathDB" id="ToxoDB:BESB_004960"/>
<dbReference type="InterPro" id="IPR025712">
    <property type="entry name" value="Nup54_alpha-helical_dom"/>
</dbReference>
<dbReference type="STRING" id="94643.A0A2A9MJK7"/>
<organism evidence="5 6">
    <name type="scientific">Besnoitia besnoiti</name>
    <name type="common">Apicomplexan protozoan</name>
    <dbReference type="NCBI Taxonomy" id="94643"/>
    <lineage>
        <taxon>Eukaryota</taxon>
        <taxon>Sar</taxon>
        <taxon>Alveolata</taxon>
        <taxon>Apicomplexa</taxon>
        <taxon>Conoidasida</taxon>
        <taxon>Coccidia</taxon>
        <taxon>Eucoccidiorida</taxon>
        <taxon>Eimeriorina</taxon>
        <taxon>Sarcocystidae</taxon>
        <taxon>Besnoitia</taxon>
    </lineage>
</organism>
<evidence type="ECO:0000256" key="3">
    <source>
        <dbReference type="ARBA" id="ARBA00023242"/>
    </source>
</evidence>
<evidence type="ECO:0000313" key="6">
    <source>
        <dbReference type="Proteomes" id="UP000224006"/>
    </source>
</evidence>
<name>A0A2A9MJK7_BESBE</name>
<keyword evidence="3" id="KW-0539">Nucleus</keyword>
<comment type="caution">
    <text evidence="5">The sequence shown here is derived from an EMBL/GenBank/DDBJ whole genome shotgun (WGS) entry which is preliminary data.</text>
</comment>
<dbReference type="GO" id="GO:0017056">
    <property type="term" value="F:structural constituent of nuclear pore"/>
    <property type="evidence" value="ECO:0007669"/>
    <property type="project" value="TreeGrafter"/>
</dbReference>
<dbReference type="Proteomes" id="UP000224006">
    <property type="component" value="Chromosome I"/>
</dbReference>
<evidence type="ECO:0000313" key="5">
    <source>
        <dbReference type="EMBL" id="PFH38155.1"/>
    </source>
</evidence>
<dbReference type="PANTHER" id="PTHR13000:SF0">
    <property type="entry name" value="NUCLEOPORIN P54"/>
    <property type="match status" value="1"/>
</dbReference>
<dbReference type="GO" id="GO:0006999">
    <property type="term" value="P:nuclear pore organization"/>
    <property type="evidence" value="ECO:0007669"/>
    <property type="project" value="TreeGrafter"/>
</dbReference>
<dbReference type="AlphaFoldDB" id="A0A2A9MJK7"/>
<evidence type="ECO:0000259" key="4">
    <source>
        <dbReference type="Pfam" id="PF13874"/>
    </source>
</evidence>
<keyword evidence="6" id="KW-1185">Reference proteome</keyword>
<evidence type="ECO:0000256" key="1">
    <source>
        <dbReference type="ARBA" id="ARBA00004123"/>
    </source>
</evidence>
<dbReference type="KEGG" id="bbes:BESB_004960"/>
<evidence type="ECO:0000256" key="2">
    <source>
        <dbReference type="ARBA" id="ARBA00022448"/>
    </source>
</evidence>
<dbReference type="GO" id="GO:0044613">
    <property type="term" value="C:nuclear pore central transport channel"/>
    <property type="evidence" value="ECO:0007669"/>
    <property type="project" value="TreeGrafter"/>
</dbReference>
<accession>A0A2A9MJK7</accession>
<dbReference type="GeneID" id="40305559"/>
<proteinExistence type="predicted"/>
<dbReference type="PANTHER" id="PTHR13000">
    <property type="entry name" value="NUCLEOPORIN P54"/>
    <property type="match status" value="1"/>
</dbReference>
<dbReference type="EMBL" id="NWUJ01000001">
    <property type="protein sequence ID" value="PFH38155.1"/>
    <property type="molecule type" value="Genomic_DNA"/>
</dbReference>
<dbReference type="Pfam" id="PF13874">
    <property type="entry name" value="Nup54"/>
    <property type="match status" value="1"/>
</dbReference>
<dbReference type="RefSeq" id="XP_029222164.1">
    <property type="nucleotide sequence ID" value="XM_029359251.1"/>
</dbReference>
<dbReference type="GO" id="GO:0006607">
    <property type="term" value="P:NLS-bearing protein import into nucleus"/>
    <property type="evidence" value="ECO:0007669"/>
    <property type="project" value="TreeGrafter"/>
</dbReference>
<reference evidence="5 6" key="1">
    <citation type="submission" date="2017-09" db="EMBL/GenBank/DDBJ databases">
        <title>Genome sequencing of Besnoitia besnoiti strain Bb-Ger1.</title>
        <authorList>
            <person name="Schares G."/>
            <person name="Venepally P."/>
            <person name="Lorenzi H.A."/>
        </authorList>
    </citation>
    <scope>NUCLEOTIDE SEQUENCE [LARGE SCALE GENOMIC DNA]</scope>
    <source>
        <strain evidence="5 6">Bb-Ger1</strain>
    </source>
</reference>
<protein>
    <recommendedName>
        <fullName evidence="4">Nucleoporin Nup54 alpha-helical domain-containing protein</fullName>
    </recommendedName>
</protein>
<sequence>MSLFGAKPQAQATTGGLFGSSSSTGLGTGLFSSSTSSSLFPSTQAPATSSPAPAGGLFASSPAAAASAPALAAPAASSLSSLPLHQQQYVQVLGMRTQQAETLLSDDNLSMVNFLYQFDPTHAASRKNALLENQLQAFALQNPAEGSTLLSKWRKASTKNADPQSCQIIPIRGVKELAERVKMAAQATELLAETLGTVAKDTEKLMARNQQMCEKLDLVRQRHTSLSHEFIKVVNLVENVAVSRGVAEKNPRSEAANAQILASLEEDFPWEAWQRRIDLLRVWLSTLQRTNAVATGAPAPSESEQEGNSLLDKEQEDALVEILSAQTEAVEATTQCLGNTEQDVERLEAALECRRRRSADKHRL</sequence>